<keyword evidence="2" id="KW-1185">Reference proteome</keyword>
<evidence type="ECO:0000313" key="1">
    <source>
        <dbReference type="EMBL" id="KAK7282169.1"/>
    </source>
</evidence>
<protein>
    <submittedName>
        <fullName evidence="1">Uncharacterized protein</fullName>
    </submittedName>
</protein>
<proteinExistence type="predicted"/>
<reference evidence="1 2" key="1">
    <citation type="submission" date="2024-01" db="EMBL/GenBank/DDBJ databases">
        <title>The genomes of 5 underutilized Papilionoideae crops provide insights into root nodulation and disease resistanc.</title>
        <authorList>
            <person name="Yuan L."/>
        </authorList>
    </citation>
    <scope>NUCLEOTIDE SEQUENCE [LARGE SCALE GENOMIC DNA]</scope>
    <source>
        <strain evidence="1">ZHUSHIDOU_FW_LH</strain>
        <tissue evidence="1">Leaf</tissue>
    </source>
</reference>
<sequence>MEFKSSSKSYHPFNNFLLIINSGKRKQRLSRVSDTFGIQKMEKAINKRRFHNAEIIFCIYSSFQTRLPYKCIEKIL</sequence>
<name>A0AAN9FWB8_CROPI</name>
<evidence type="ECO:0000313" key="2">
    <source>
        <dbReference type="Proteomes" id="UP001372338"/>
    </source>
</evidence>
<comment type="caution">
    <text evidence="1">The sequence shown here is derived from an EMBL/GenBank/DDBJ whole genome shotgun (WGS) entry which is preliminary data.</text>
</comment>
<organism evidence="1 2">
    <name type="scientific">Crotalaria pallida</name>
    <name type="common">Smooth rattlebox</name>
    <name type="synonym">Crotalaria striata</name>
    <dbReference type="NCBI Taxonomy" id="3830"/>
    <lineage>
        <taxon>Eukaryota</taxon>
        <taxon>Viridiplantae</taxon>
        <taxon>Streptophyta</taxon>
        <taxon>Embryophyta</taxon>
        <taxon>Tracheophyta</taxon>
        <taxon>Spermatophyta</taxon>
        <taxon>Magnoliopsida</taxon>
        <taxon>eudicotyledons</taxon>
        <taxon>Gunneridae</taxon>
        <taxon>Pentapetalae</taxon>
        <taxon>rosids</taxon>
        <taxon>fabids</taxon>
        <taxon>Fabales</taxon>
        <taxon>Fabaceae</taxon>
        <taxon>Papilionoideae</taxon>
        <taxon>50 kb inversion clade</taxon>
        <taxon>genistoids sensu lato</taxon>
        <taxon>core genistoids</taxon>
        <taxon>Crotalarieae</taxon>
        <taxon>Crotalaria</taxon>
    </lineage>
</organism>
<dbReference type="EMBL" id="JAYWIO010000002">
    <property type="protein sequence ID" value="KAK7282169.1"/>
    <property type="molecule type" value="Genomic_DNA"/>
</dbReference>
<accession>A0AAN9FWB8</accession>
<gene>
    <name evidence="1" type="ORF">RIF29_10759</name>
</gene>
<dbReference type="Proteomes" id="UP001372338">
    <property type="component" value="Unassembled WGS sequence"/>
</dbReference>
<dbReference type="AlphaFoldDB" id="A0AAN9FWB8"/>